<sequence>MTVQPRYSAQLKAHALQPACHNLATHRSTVIGRDPDCQIALDAEQYQDISRRHAEIHPPTGQSLSWQICDLGSVNGTYLNGQRLQNCQVLQNGDRILLGATGVDLLFECRPAQPTAGESLAATVYDGAPPRANSGMAHSAPAQTGTAPWKVICWVLAALFGLTLLNSIQSRPSQRAANDNPPVSQASPDASPPAPPASPAPASPASPSAPPASAGSGLDAMKPYFELGEPEVKENATIRDVATGKTVKADVLVMEVTAKSSFSHRDVQFVARFLDAEGQEISPPSEVFYDPLPERWRAGTESQAVFALPDNRQGIQNIVVTSV</sequence>
<reference evidence="3" key="2">
    <citation type="journal article" date="2022" name="Microbiol. Resour. Announc.">
        <title>Metagenome Sequencing to Explore Phylogenomics of Terrestrial Cyanobacteria.</title>
        <authorList>
            <person name="Ward R.D."/>
            <person name="Stajich J.E."/>
            <person name="Johansen J.R."/>
            <person name="Huntemann M."/>
            <person name="Clum A."/>
            <person name="Foster B."/>
            <person name="Foster B."/>
            <person name="Roux S."/>
            <person name="Palaniappan K."/>
            <person name="Varghese N."/>
            <person name="Mukherjee S."/>
            <person name="Reddy T.B.K."/>
            <person name="Daum C."/>
            <person name="Copeland A."/>
            <person name="Chen I.A."/>
            <person name="Ivanova N.N."/>
            <person name="Kyrpides N.C."/>
            <person name="Shapiro N."/>
            <person name="Eloe-Fadrosh E.A."/>
            <person name="Pietrasiak N."/>
        </authorList>
    </citation>
    <scope>NUCLEOTIDE SEQUENCE</scope>
    <source>
        <strain evidence="3">GSE-TBD4-15B</strain>
    </source>
</reference>
<organism evidence="3 4">
    <name type="scientific">Pegethrix bostrychoides GSE-TBD4-15B</name>
    <dbReference type="NCBI Taxonomy" id="2839662"/>
    <lineage>
        <taxon>Bacteria</taxon>
        <taxon>Bacillati</taxon>
        <taxon>Cyanobacteriota</taxon>
        <taxon>Cyanophyceae</taxon>
        <taxon>Oculatellales</taxon>
        <taxon>Oculatellaceae</taxon>
        <taxon>Pegethrix</taxon>
    </lineage>
</organism>
<evidence type="ECO:0000259" key="2">
    <source>
        <dbReference type="PROSITE" id="PS50006"/>
    </source>
</evidence>
<gene>
    <name evidence="3" type="ORF">KME07_04975</name>
</gene>
<dbReference type="SMART" id="SM00240">
    <property type="entry name" value="FHA"/>
    <property type="match status" value="1"/>
</dbReference>
<dbReference type="InterPro" id="IPR008984">
    <property type="entry name" value="SMAD_FHA_dom_sf"/>
</dbReference>
<dbReference type="Proteomes" id="UP000707356">
    <property type="component" value="Unassembled WGS sequence"/>
</dbReference>
<feature type="domain" description="FHA" evidence="2">
    <location>
        <begin position="29"/>
        <end position="84"/>
    </location>
</feature>
<dbReference type="Pfam" id="PF00498">
    <property type="entry name" value="FHA"/>
    <property type="match status" value="1"/>
</dbReference>
<evidence type="ECO:0000256" key="1">
    <source>
        <dbReference type="SAM" id="MobiDB-lite"/>
    </source>
</evidence>
<dbReference type="InterPro" id="IPR050923">
    <property type="entry name" value="Cell_Proc_Reg/RNA_Proc"/>
</dbReference>
<feature type="compositionally biased region" description="Pro residues" evidence="1">
    <location>
        <begin position="190"/>
        <end position="210"/>
    </location>
</feature>
<evidence type="ECO:0000313" key="3">
    <source>
        <dbReference type="EMBL" id="MBW4464779.1"/>
    </source>
</evidence>
<proteinExistence type="predicted"/>
<protein>
    <submittedName>
        <fullName evidence="3">FHA domain-containing protein</fullName>
    </submittedName>
</protein>
<dbReference type="CDD" id="cd00060">
    <property type="entry name" value="FHA"/>
    <property type="match status" value="1"/>
</dbReference>
<evidence type="ECO:0000313" key="4">
    <source>
        <dbReference type="Proteomes" id="UP000707356"/>
    </source>
</evidence>
<comment type="caution">
    <text evidence="3">The sequence shown here is derived from an EMBL/GenBank/DDBJ whole genome shotgun (WGS) entry which is preliminary data.</text>
</comment>
<name>A0A951P8K7_9CYAN</name>
<dbReference type="PANTHER" id="PTHR23308">
    <property type="entry name" value="NUCLEAR INHIBITOR OF PROTEIN PHOSPHATASE-1"/>
    <property type="match status" value="1"/>
</dbReference>
<reference evidence="3" key="1">
    <citation type="submission" date="2021-05" db="EMBL/GenBank/DDBJ databases">
        <authorList>
            <person name="Pietrasiak N."/>
            <person name="Ward R."/>
            <person name="Stajich J.E."/>
            <person name="Kurbessoian T."/>
        </authorList>
    </citation>
    <scope>NUCLEOTIDE SEQUENCE</scope>
    <source>
        <strain evidence="3">GSE-TBD4-15B</strain>
    </source>
</reference>
<dbReference type="InterPro" id="IPR000253">
    <property type="entry name" value="FHA_dom"/>
</dbReference>
<dbReference type="SUPFAM" id="SSF49879">
    <property type="entry name" value="SMAD/FHA domain"/>
    <property type="match status" value="1"/>
</dbReference>
<dbReference type="PROSITE" id="PS50006">
    <property type="entry name" value="FHA_DOMAIN"/>
    <property type="match status" value="1"/>
</dbReference>
<dbReference type="Gene3D" id="2.60.200.20">
    <property type="match status" value="1"/>
</dbReference>
<dbReference type="EMBL" id="JAHHHV010000020">
    <property type="protein sequence ID" value="MBW4464779.1"/>
    <property type="molecule type" value="Genomic_DNA"/>
</dbReference>
<accession>A0A951P8K7</accession>
<feature type="region of interest" description="Disordered" evidence="1">
    <location>
        <begin position="172"/>
        <end position="217"/>
    </location>
</feature>
<dbReference type="AlphaFoldDB" id="A0A951P8K7"/>